<dbReference type="InterPro" id="IPR001498">
    <property type="entry name" value="Impact_N"/>
</dbReference>
<comment type="caution">
    <text evidence="3">The sequence shown here is derived from an EMBL/GenBank/DDBJ whole genome shotgun (WGS) entry which is preliminary data.</text>
</comment>
<reference evidence="3" key="2">
    <citation type="journal article" date="2021" name="PeerJ">
        <title>Extensive microbial diversity within the chicken gut microbiome revealed by metagenomics and culture.</title>
        <authorList>
            <person name="Gilroy R."/>
            <person name="Ravi A."/>
            <person name="Getino M."/>
            <person name="Pursley I."/>
            <person name="Horton D.L."/>
            <person name="Alikhan N.F."/>
            <person name="Baker D."/>
            <person name="Gharbi K."/>
            <person name="Hall N."/>
            <person name="Watson M."/>
            <person name="Adriaenssens E.M."/>
            <person name="Foster-Nyarko E."/>
            <person name="Jarju S."/>
            <person name="Secka A."/>
            <person name="Antonio M."/>
            <person name="Oren A."/>
            <person name="Chaudhuri R.R."/>
            <person name="La Ragione R."/>
            <person name="Hildebrand F."/>
            <person name="Pallen M.J."/>
        </authorList>
    </citation>
    <scope>NUCLEOTIDE SEQUENCE</scope>
    <source>
        <strain evidence="3">17113</strain>
    </source>
</reference>
<evidence type="ECO:0000259" key="2">
    <source>
        <dbReference type="Pfam" id="PF01205"/>
    </source>
</evidence>
<dbReference type="SUPFAM" id="SSF54211">
    <property type="entry name" value="Ribosomal protein S5 domain 2-like"/>
    <property type="match status" value="1"/>
</dbReference>
<dbReference type="GO" id="GO:0006446">
    <property type="term" value="P:regulation of translational initiation"/>
    <property type="evidence" value="ECO:0007669"/>
    <property type="project" value="TreeGrafter"/>
</dbReference>
<evidence type="ECO:0000313" key="4">
    <source>
        <dbReference type="Proteomes" id="UP000823634"/>
    </source>
</evidence>
<dbReference type="Pfam" id="PF01205">
    <property type="entry name" value="Impact_N"/>
    <property type="match status" value="1"/>
</dbReference>
<protein>
    <submittedName>
        <fullName evidence="3">YigZ family protein</fullName>
    </submittedName>
</protein>
<evidence type="ECO:0000256" key="1">
    <source>
        <dbReference type="ARBA" id="ARBA00007665"/>
    </source>
</evidence>
<name>A0A9D9DEB1_9FIRM</name>
<evidence type="ECO:0000313" key="3">
    <source>
        <dbReference type="EMBL" id="MBO8425726.1"/>
    </source>
</evidence>
<dbReference type="PANTHER" id="PTHR16301">
    <property type="entry name" value="IMPACT-RELATED"/>
    <property type="match status" value="1"/>
</dbReference>
<dbReference type="EMBL" id="JADINA010000001">
    <property type="protein sequence ID" value="MBO8425726.1"/>
    <property type="molecule type" value="Genomic_DNA"/>
</dbReference>
<feature type="domain" description="Impact N-terminal" evidence="2">
    <location>
        <begin position="21"/>
        <end position="120"/>
    </location>
</feature>
<dbReference type="InterPro" id="IPR020568">
    <property type="entry name" value="Ribosomal_Su5_D2-typ_SF"/>
</dbReference>
<reference evidence="3" key="1">
    <citation type="submission" date="2020-10" db="EMBL/GenBank/DDBJ databases">
        <authorList>
            <person name="Gilroy R."/>
        </authorList>
    </citation>
    <scope>NUCLEOTIDE SEQUENCE</scope>
    <source>
        <strain evidence="3">17113</strain>
    </source>
</reference>
<gene>
    <name evidence="3" type="ORF">IAC61_00210</name>
</gene>
<organism evidence="3 4">
    <name type="scientific">Candidatus Alloenteromonas pullistercoris</name>
    <dbReference type="NCBI Taxonomy" id="2840785"/>
    <lineage>
        <taxon>Bacteria</taxon>
        <taxon>Bacillati</taxon>
        <taxon>Bacillota</taxon>
        <taxon>Bacillota incertae sedis</taxon>
        <taxon>Candidatus Alloenteromonas</taxon>
    </lineage>
</organism>
<dbReference type="GO" id="GO:0005737">
    <property type="term" value="C:cytoplasm"/>
    <property type="evidence" value="ECO:0007669"/>
    <property type="project" value="TreeGrafter"/>
</dbReference>
<dbReference type="Proteomes" id="UP000823634">
    <property type="component" value="Unassembled WGS sequence"/>
</dbReference>
<dbReference type="PANTHER" id="PTHR16301:SF20">
    <property type="entry name" value="IMPACT FAMILY MEMBER YIGZ"/>
    <property type="match status" value="1"/>
</dbReference>
<accession>A0A9D9DEB1</accession>
<sequence>MKEDGSLVICLPGKGESSLLGSNFFAFAGPLNDKDGLEPILLGLQQANRKAAHIPYAFRLEQEEGFSEDGEPSGSSGRAMLELLRSKGLFGYLAVVRYFGGRKLGVGNLRRMVIEASSAAIADATIKQVVHRERYTVSLDYAAYSSLLSLSGKLGFEAVTLSQGENAICQVIVDPVQREELLGRGYALEGGETVETLI</sequence>
<proteinExistence type="inferred from homology"/>
<dbReference type="AlphaFoldDB" id="A0A9D9DEB1"/>
<dbReference type="InterPro" id="IPR036956">
    <property type="entry name" value="Impact_N_sf"/>
</dbReference>
<comment type="similarity">
    <text evidence="1">Belongs to the IMPACT family.</text>
</comment>
<dbReference type="InterPro" id="IPR023582">
    <property type="entry name" value="Impact"/>
</dbReference>
<dbReference type="Gene3D" id="3.30.230.30">
    <property type="entry name" value="Impact, N-terminal domain"/>
    <property type="match status" value="1"/>
</dbReference>